<evidence type="ECO:0000313" key="2">
    <source>
        <dbReference type="EMBL" id="RHG30303.1"/>
    </source>
</evidence>
<organism evidence="2 3">
    <name type="scientific">Roseburia intestinalis</name>
    <dbReference type="NCBI Taxonomy" id="166486"/>
    <lineage>
        <taxon>Bacteria</taxon>
        <taxon>Bacillati</taxon>
        <taxon>Bacillota</taxon>
        <taxon>Clostridia</taxon>
        <taxon>Lachnospirales</taxon>
        <taxon>Lachnospiraceae</taxon>
        <taxon>Roseburia</taxon>
    </lineage>
</organism>
<gene>
    <name evidence="2" type="ORF">DW264_02270</name>
</gene>
<protein>
    <submittedName>
        <fullName evidence="2">DNA-packaging protein</fullName>
    </submittedName>
</protein>
<sequence length="116" mass="12873">MAATATTLTEKMRAALRISSTSEKITEEINDCIAACKMDLQDVGVKKLEETDALIIRAITLYCKAEFGYSDKSEQFWKSYECLKMHLSLSSEYTGGVTPDTADDEVGEQDIKDLFG</sequence>
<evidence type="ECO:0000313" key="3">
    <source>
        <dbReference type="Proteomes" id="UP000284051"/>
    </source>
</evidence>
<dbReference type="InterPro" id="IPR056951">
    <property type="entry name" value="Phage_connect_2"/>
</dbReference>
<dbReference type="EMBL" id="QRID01000002">
    <property type="protein sequence ID" value="RHG30303.1"/>
    <property type="molecule type" value="Genomic_DNA"/>
</dbReference>
<dbReference type="Proteomes" id="UP000284051">
    <property type="component" value="Unassembled WGS sequence"/>
</dbReference>
<feature type="region of interest" description="Disordered" evidence="1">
    <location>
        <begin position="95"/>
        <end position="116"/>
    </location>
</feature>
<reference evidence="2 3" key="1">
    <citation type="submission" date="2018-08" db="EMBL/GenBank/DDBJ databases">
        <title>A genome reference for cultivated species of the human gut microbiota.</title>
        <authorList>
            <person name="Zou Y."/>
            <person name="Xue W."/>
            <person name="Luo G."/>
        </authorList>
    </citation>
    <scope>NUCLEOTIDE SEQUENCE [LARGE SCALE GENOMIC DNA]</scope>
    <source>
        <strain evidence="2 3">AM22-21LB</strain>
    </source>
</reference>
<dbReference type="RefSeq" id="WP_118684094.1">
    <property type="nucleotide sequence ID" value="NZ_QRID01000002.1"/>
</dbReference>
<dbReference type="AlphaFoldDB" id="A0A3R6E641"/>
<name>A0A3R6E641_9FIRM</name>
<dbReference type="Pfam" id="PF24829">
    <property type="entry name" value="Phage_connect_2"/>
    <property type="match status" value="1"/>
</dbReference>
<accession>A0A3R6E641</accession>
<evidence type="ECO:0000256" key="1">
    <source>
        <dbReference type="SAM" id="MobiDB-lite"/>
    </source>
</evidence>
<proteinExistence type="predicted"/>
<comment type="caution">
    <text evidence="2">The sequence shown here is derived from an EMBL/GenBank/DDBJ whole genome shotgun (WGS) entry which is preliminary data.</text>
</comment>